<dbReference type="Gene3D" id="1.10.1200.10">
    <property type="entry name" value="ACP-like"/>
    <property type="match status" value="1"/>
</dbReference>
<proteinExistence type="predicted"/>
<sequence>MNMPQPDGPIDTAPSSEPITRESIVRWCREYLADLLETMPESVDPDAGFDRLGLDSAHAVALLIEVEARYGVELPSEALFDNPTISAVSNHLFEHLDAAAGQ</sequence>
<reference evidence="4 5" key="1">
    <citation type="submission" date="2020-04" db="EMBL/GenBank/DDBJ databases">
        <title>MicrobeNet Type strains.</title>
        <authorList>
            <person name="Nicholson A.C."/>
        </authorList>
    </citation>
    <scope>NUCLEOTIDE SEQUENCE [LARGE SCALE GENOMIC DNA]</scope>
    <source>
        <strain evidence="4 5">ATCC BAA-14</strain>
    </source>
</reference>
<dbReference type="SMART" id="SM01294">
    <property type="entry name" value="PKS_PP_betabranch"/>
    <property type="match status" value="1"/>
</dbReference>
<dbReference type="SMART" id="SM00823">
    <property type="entry name" value="PKS_PP"/>
    <property type="match status" value="1"/>
</dbReference>
<dbReference type="InterPro" id="IPR036736">
    <property type="entry name" value="ACP-like_sf"/>
</dbReference>
<evidence type="ECO:0000313" key="4">
    <source>
        <dbReference type="EMBL" id="NKY03294.1"/>
    </source>
</evidence>
<name>A0A846WNS3_9ACTN</name>
<dbReference type="Pfam" id="PF00550">
    <property type="entry name" value="PP-binding"/>
    <property type="match status" value="1"/>
</dbReference>
<dbReference type="RefSeq" id="WP_006368368.1">
    <property type="nucleotide sequence ID" value="NZ_CP116236.1"/>
</dbReference>
<accession>A0A846WNS3</accession>
<dbReference type="EMBL" id="JAAXPC010000009">
    <property type="protein sequence ID" value="NKY03294.1"/>
    <property type="molecule type" value="Genomic_DNA"/>
</dbReference>
<comment type="caution">
    <text evidence="4">The sequence shown here is derived from an EMBL/GenBank/DDBJ whole genome shotgun (WGS) entry which is preliminary data.</text>
</comment>
<dbReference type="InterPro" id="IPR020806">
    <property type="entry name" value="PKS_PP-bd"/>
</dbReference>
<dbReference type="AlphaFoldDB" id="A0A846WNS3"/>
<evidence type="ECO:0000313" key="5">
    <source>
        <dbReference type="Proteomes" id="UP000563898"/>
    </source>
</evidence>
<dbReference type="InterPro" id="IPR009081">
    <property type="entry name" value="PP-bd_ACP"/>
</dbReference>
<keyword evidence="1" id="KW-0596">Phosphopantetheine</keyword>
<protein>
    <submittedName>
        <fullName evidence="4">Acyl carrier protein</fullName>
    </submittedName>
</protein>
<evidence type="ECO:0000256" key="1">
    <source>
        <dbReference type="ARBA" id="ARBA00022450"/>
    </source>
</evidence>
<dbReference type="SUPFAM" id="SSF47336">
    <property type="entry name" value="ACP-like"/>
    <property type="match status" value="1"/>
</dbReference>
<organism evidence="4 5">
    <name type="scientific">Gordonia polyisoprenivorans</name>
    <dbReference type="NCBI Taxonomy" id="84595"/>
    <lineage>
        <taxon>Bacteria</taxon>
        <taxon>Bacillati</taxon>
        <taxon>Actinomycetota</taxon>
        <taxon>Actinomycetes</taxon>
        <taxon>Mycobacteriales</taxon>
        <taxon>Gordoniaceae</taxon>
        <taxon>Gordonia</taxon>
    </lineage>
</organism>
<evidence type="ECO:0000259" key="3">
    <source>
        <dbReference type="PROSITE" id="PS50075"/>
    </source>
</evidence>
<keyword evidence="2" id="KW-0597">Phosphoprotein</keyword>
<feature type="domain" description="Carrier" evidence="3">
    <location>
        <begin position="19"/>
        <end position="96"/>
    </location>
</feature>
<gene>
    <name evidence="4" type="ORF">HGA05_17125</name>
</gene>
<evidence type="ECO:0000256" key="2">
    <source>
        <dbReference type="ARBA" id="ARBA00022553"/>
    </source>
</evidence>
<dbReference type="GO" id="GO:0031177">
    <property type="term" value="F:phosphopantetheine binding"/>
    <property type="evidence" value="ECO:0007669"/>
    <property type="project" value="InterPro"/>
</dbReference>
<dbReference type="Proteomes" id="UP000563898">
    <property type="component" value="Unassembled WGS sequence"/>
</dbReference>
<dbReference type="PROSITE" id="PS50075">
    <property type="entry name" value="CARRIER"/>
    <property type="match status" value="1"/>
</dbReference>